<dbReference type="Gene3D" id="3.30.70.1060">
    <property type="entry name" value="Dimeric alpha+beta barrel"/>
    <property type="match status" value="2"/>
</dbReference>
<dbReference type="Proteomes" id="UP000466683">
    <property type="component" value="Chromosome"/>
</dbReference>
<dbReference type="PANTHER" id="PTHR35174:SF3">
    <property type="entry name" value="BLL7171 PROTEIN"/>
    <property type="match status" value="1"/>
</dbReference>
<protein>
    <submittedName>
        <fullName evidence="3">Transcription initiation protein</fullName>
    </submittedName>
</protein>
<comment type="similarity">
    <text evidence="1">Belongs to the YciI family.</text>
</comment>
<dbReference type="InterPro" id="IPR011008">
    <property type="entry name" value="Dimeric_a/b-barrel"/>
</dbReference>
<keyword evidence="4" id="KW-1185">Reference proteome</keyword>
<dbReference type="SUPFAM" id="SSF54909">
    <property type="entry name" value="Dimeric alpha+beta barrel"/>
    <property type="match status" value="2"/>
</dbReference>
<feature type="domain" description="YCII-related" evidence="2">
    <location>
        <begin position="20"/>
        <end position="124"/>
    </location>
</feature>
<gene>
    <name evidence="3" type="ORF">MBOE_62900</name>
</gene>
<evidence type="ECO:0000313" key="4">
    <source>
        <dbReference type="Proteomes" id="UP000466683"/>
    </source>
</evidence>
<evidence type="ECO:0000259" key="2">
    <source>
        <dbReference type="Pfam" id="PF03795"/>
    </source>
</evidence>
<reference evidence="3 4" key="1">
    <citation type="journal article" date="2019" name="Emerg. Microbes Infect.">
        <title>Comprehensive subspecies identification of 175 nontuberculous mycobacteria species based on 7547 genomic profiles.</title>
        <authorList>
            <person name="Matsumoto Y."/>
            <person name="Kinjo T."/>
            <person name="Motooka D."/>
            <person name="Nabeya D."/>
            <person name="Jung N."/>
            <person name="Uechi K."/>
            <person name="Horii T."/>
            <person name="Iida T."/>
            <person name="Fujita J."/>
            <person name="Nakamura S."/>
        </authorList>
    </citation>
    <scope>NUCLEOTIDE SEQUENCE [LARGE SCALE GENOMIC DNA]</scope>
    <source>
        <strain evidence="3 4">JCM 15653</strain>
    </source>
</reference>
<accession>A0ABM7J5Z9</accession>
<dbReference type="InterPro" id="IPR005545">
    <property type="entry name" value="YCII"/>
</dbReference>
<organism evidence="3 4">
    <name type="scientific">Mycolicibacterium boenickei</name>
    <dbReference type="NCBI Taxonomy" id="146017"/>
    <lineage>
        <taxon>Bacteria</taxon>
        <taxon>Bacillati</taxon>
        <taxon>Actinomycetota</taxon>
        <taxon>Actinomycetes</taxon>
        <taxon>Mycobacteriales</taxon>
        <taxon>Mycobacteriaceae</taxon>
        <taxon>Mycolicibacterium</taxon>
    </lineage>
</organism>
<dbReference type="PANTHER" id="PTHR35174">
    <property type="entry name" value="BLL7171 PROTEIN-RELATED"/>
    <property type="match status" value="1"/>
</dbReference>
<feature type="domain" description="YCII-related" evidence="2">
    <location>
        <begin position="175"/>
        <end position="233"/>
    </location>
</feature>
<evidence type="ECO:0000256" key="1">
    <source>
        <dbReference type="ARBA" id="ARBA00007689"/>
    </source>
</evidence>
<sequence>MEQTVLLADPPETTMHYFALLISQDVALAPEQQAEGMAAFQAFHAKAKSAIRAGDALDRSAAATRIDGGPDHPTITDGPFAEGAEVACGYYVLEADNLDEALALARDIPVAQFGAVEVWPMVHWQAPEKPLGNDWLALLLEPPEDINTPGTDEWNQQAGQHVELAKTIGDRTLAGAPLHPPTTATTVRVRDGKVLLTDGPYIEGAEVANGFYVLRAADREEAVKLASMIPASAIEVRQLAGVSGL</sequence>
<dbReference type="EMBL" id="AP022579">
    <property type="protein sequence ID" value="BBX94641.1"/>
    <property type="molecule type" value="Genomic_DNA"/>
</dbReference>
<name>A0ABM7J5Z9_9MYCO</name>
<evidence type="ECO:0000313" key="3">
    <source>
        <dbReference type="EMBL" id="BBX94641.1"/>
    </source>
</evidence>
<proteinExistence type="inferred from homology"/>
<dbReference type="Pfam" id="PF03795">
    <property type="entry name" value="YCII"/>
    <property type="match status" value="2"/>
</dbReference>